<evidence type="ECO:0000313" key="2">
    <source>
        <dbReference type="Proteomes" id="UP000198440"/>
    </source>
</evidence>
<dbReference type="OrthoDB" id="8453817at2"/>
<accession>A0A239JSP2</accession>
<evidence type="ECO:0000313" key="1">
    <source>
        <dbReference type="EMBL" id="SNT08867.1"/>
    </source>
</evidence>
<proteinExistence type="predicted"/>
<dbReference type="EMBL" id="FZON01000056">
    <property type="protein sequence ID" value="SNT08867.1"/>
    <property type="molecule type" value="Genomic_DNA"/>
</dbReference>
<dbReference type="AlphaFoldDB" id="A0A239JSP2"/>
<reference evidence="1 2" key="1">
    <citation type="submission" date="2017-06" db="EMBL/GenBank/DDBJ databases">
        <authorList>
            <person name="Kim H.J."/>
            <person name="Triplett B.A."/>
        </authorList>
    </citation>
    <scope>NUCLEOTIDE SEQUENCE [LARGE SCALE GENOMIC DNA]</scope>
    <source>
        <strain evidence="1 2">DSM 11445</strain>
    </source>
</reference>
<gene>
    <name evidence="1" type="ORF">SAMN04488078_105623</name>
</gene>
<dbReference type="Proteomes" id="UP000198440">
    <property type="component" value="Unassembled WGS sequence"/>
</dbReference>
<protein>
    <submittedName>
        <fullName evidence="1">Uncharacterized protein</fullName>
    </submittedName>
</protein>
<dbReference type="RefSeq" id="WP_089279772.1">
    <property type="nucleotide sequence ID" value="NZ_FZON01000056.1"/>
</dbReference>
<sequence>MTIPPILPSRNEDYGFFQTMTLCPLRDRRSQEVWTLATNLIADAIRADSEDELIGIRDFLDGRMGRHFADDVVGALQGGAADSEAAIQAAIRKWLDWRICRRTEREEGIPAGLPYLTGWVQHFAVTAPMEETT</sequence>
<organism evidence="1 2">
    <name type="scientific">Antarctobacter heliothermus</name>
    <dbReference type="NCBI Taxonomy" id="74033"/>
    <lineage>
        <taxon>Bacteria</taxon>
        <taxon>Pseudomonadati</taxon>
        <taxon>Pseudomonadota</taxon>
        <taxon>Alphaproteobacteria</taxon>
        <taxon>Rhodobacterales</taxon>
        <taxon>Roseobacteraceae</taxon>
        <taxon>Antarctobacter</taxon>
    </lineage>
</organism>
<name>A0A239JSP2_9RHOB</name>